<accession>A0A517DUL2</accession>
<dbReference type="FunFam" id="3.40.50.2300:FF:000001">
    <property type="entry name" value="DNA-binding response regulator PhoB"/>
    <property type="match status" value="1"/>
</dbReference>
<keyword evidence="11" id="KW-1185">Reference proteome</keyword>
<sequence>MKILVVEDEKPLREAVTDVLREENYLVDGAGTGDEGLYLAEQEIHDLFILDIMLPEITGLEIVKRLRNKGITTPILLLTARDSVEDKVTGLNNGADDYLVKPFAVPELLARVKALLRRRGNVGQEGEISYCDILINDKLKQASLGDRLLDLTLKEFELLEFFVLNSEQILTREQIFDRIWGFESETTAGIVDLYVHYLRKKLAPYGRDALINTVRGAGFMLRAK</sequence>
<organism evidence="10 11">
    <name type="scientific">Sporomusa termitida</name>
    <dbReference type="NCBI Taxonomy" id="2377"/>
    <lineage>
        <taxon>Bacteria</taxon>
        <taxon>Bacillati</taxon>
        <taxon>Bacillota</taxon>
        <taxon>Negativicutes</taxon>
        <taxon>Selenomonadales</taxon>
        <taxon>Sporomusaceae</taxon>
        <taxon>Sporomusa</taxon>
    </lineage>
</organism>
<evidence type="ECO:0000259" key="8">
    <source>
        <dbReference type="PROSITE" id="PS50110"/>
    </source>
</evidence>
<dbReference type="Pfam" id="PF00072">
    <property type="entry name" value="Response_reg"/>
    <property type="match status" value="1"/>
</dbReference>
<dbReference type="GO" id="GO:0006355">
    <property type="term" value="P:regulation of DNA-templated transcription"/>
    <property type="evidence" value="ECO:0007669"/>
    <property type="project" value="InterPro"/>
</dbReference>
<dbReference type="PANTHER" id="PTHR48111">
    <property type="entry name" value="REGULATOR OF RPOS"/>
    <property type="match status" value="1"/>
</dbReference>
<name>A0A517DUL2_9FIRM</name>
<dbReference type="InterPro" id="IPR001789">
    <property type="entry name" value="Sig_transdc_resp-reg_receiver"/>
</dbReference>
<dbReference type="KEGG" id="sted:SPTER_24050"/>
<evidence type="ECO:0000313" key="11">
    <source>
        <dbReference type="Proteomes" id="UP000320776"/>
    </source>
</evidence>
<keyword evidence="4 7" id="KW-0238">DNA-binding</keyword>
<dbReference type="GO" id="GO:0032993">
    <property type="term" value="C:protein-DNA complex"/>
    <property type="evidence" value="ECO:0007669"/>
    <property type="project" value="TreeGrafter"/>
</dbReference>
<proteinExistence type="predicted"/>
<dbReference type="PROSITE" id="PS50110">
    <property type="entry name" value="RESPONSE_REGULATORY"/>
    <property type="match status" value="1"/>
</dbReference>
<dbReference type="SMART" id="SM00448">
    <property type="entry name" value="REC"/>
    <property type="match status" value="1"/>
</dbReference>
<dbReference type="EMBL" id="CP036259">
    <property type="protein sequence ID" value="QDR81050.1"/>
    <property type="molecule type" value="Genomic_DNA"/>
</dbReference>
<dbReference type="SUPFAM" id="SSF46894">
    <property type="entry name" value="C-terminal effector domain of the bipartite response regulators"/>
    <property type="match status" value="1"/>
</dbReference>
<dbReference type="GO" id="GO:0000976">
    <property type="term" value="F:transcription cis-regulatory region binding"/>
    <property type="evidence" value="ECO:0007669"/>
    <property type="project" value="TreeGrafter"/>
</dbReference>
<dbReference type="Proteomes" id="UP000320776">
    <property type="component" value="Chromosome"/>
</dbReference>
<feature type="domain" description="Response regulatory" evidence="8">
    <location>
        <begin position="2"/>
        <end position="116"/>
    </location>
</feature>
<feature type="modified residue" description="4-aspartylphosphate" evidence="6">
    <location>
        <position position="51"/>
    </location>
</feature>
<evidence type="ECO:0000259" key="9">
    <source>
        <dbReference type="PROSITE" id="PS51755"/>
    </source>
</evidence>
<dbReference type="Gene3D" id="3.40.50.2300">
    <property type="match status" value="1"/>
</dbReference>
<dbReference type="Gene3D" id="6.10.250.690">
    <property type="match status" value="1"/>
</dbReference>
<gene>
    <name evidence="10" type="primary">arlR</name>
    <name evidence="10" type="ORF">SPTER_24050</name>
</gene>
<dbReference type="InterPro" id="IPR001867">
    <property type="entry name" value="OmpR/PhoB-type_DNA-bd"/>
</dbReference>
<dbReference type="PANTHER" id="PTHR48111:SF22">
    <property type="entry name" value="REGULATOR OF RPOS"/>
    <property type="match status" value="1"/>
</dbReference>
<dbReference type="Pfam" id="PF00486">
    <property type="entry name" value="Trans_reg_C"/>
    <property type="match status" value="1"/>
</dbReference>
<keyword evidence="2" id="KW-0902">Two-component regulatory system</keyword>
<evidence type="ECO:0000256" key="6">
    <source>
        <dbReference type="PROSITE-ProRule" id="PRU00169"/>
    </source>
</evidence>
<protein>
    <submittedName>
        <fullName evidence="10">Response regulator ArlR</fullName>
    </submittedName>
</protein>
<dbReference type="OrthoDB" id="2373414at2"/>
<feature type="domain" description="OmpR/PhoB-type" evidence="9">
    <location>
        <begin position="125"/>
        <end position="223"/>
    </location>
</feature>
<keyword evidence="1 6" id="KW-0597">Phosphoprotein</keyword>
<dbReference type="Gene3D" id="1.10.10.10">
    <property type="entry name" value="Winged helix-like DNA-binding domain superfamily/Winged helix DNA-binding domain"/>
    <property type="match status" value="1"/>
</dbReference>
<evidence type="ECO:0000256" key="3">
    <source>
        <dbReference type="ARBA" id="ARBA00023015"/>
    </source>
</evidence>
<dbReference type="CDD" id="cd00383">
    <property type="entry name" value="trans_reg_C"/>
    <property type="match status" value="1"/>
</dbReference>
<dbReference type="SMART" id="SM00862">
    <property type="entry name" value="Trans_reg_C"/>
    <property type="match status" value="1"/>
</dbReference>
<evidence type="ECO:0000256" key="4">
    <source>
        <dbReference type="ARBA" id="ARBA00023125"/>
    </source>
</evidence>
<evidence type="ECO:0000313" key="10">
    <source>
        <dbReference type="EMBL" id="QDR81050.1"/>
    </source>
</evidence>
<dbReference type="AlphaFoldDB" id="A0A517DUL2"/>
<evidence type="ECO:0000256" key="1">
    <source>
        <dbReference type="ARBA" id="ARBA00022553"/>
    </source>
</evidence>
<dbReference type="InterPro" id="IPR011006">
    <property type="entry name" value="CheY-like_superfamily"/>
</dbReference>
<keyword evidence="3" id="KW-0805">Transcription regulation</keyword>
<dbReference type="SUPFAM" id="SSF52172">
    <property type="entry name" value="CheY-like"/>
    <property type="match status" value="1"/>
</dbReference>
<reference evidence="10 11" key="1">
    <citation type="submission" date="2019-02" db="EMBL/GenBank/DDBJ databases">
        <title>Closed genome of Sporomusa termitida DSM 4440.</title>
        <authorList>
            <person name="Poehlein A."/>
            <person name="Daniel R."/>
        </authorList>
    </citation>
    <scope>NUCLEOTIDE SEQUENCE [LARGE SCALE GENOMIC DNA]</scope>
    <source>
        <strain evidence="10 11">DSM 4440</strain>
    </source>
</reference>
<dbReference type="RefSeq" id="WP_144350591.1">
    <property type="nucleotide sequence ID" value="NZ_CP036259.1"/>
</dbReference>
<dbReference type="InterPro" id="IPR039420">
    <property type="entry name" value="WalR-like"/>
</dbReference>
<evidence type="ECO:0000256" key="7">
    <source>
        <dbReference type="PROSITE-ProRule" id="PRU01091"/>
    </source>
</evidence>
<dbReference type="PROSITE" id="PS51755">
    <property type="entry name" value="OMPR_PHOB"/>
    <property type="match status" value="1"/>
</dbReference>
<dbReference type="InterPro" id="IPR036388">
    <property type="entry name" value="WH-like_DNA-bd_sf"/>
</dbReference>
<dbReference type="GO" id="GO:0005829">
    <property type="term" value="C:cytosol"/>
    <property type="evidence" value="ECO:0007669"/>
    <property type="project" value="TreeGrafter"/>
</dbReference>
<evidence type="ECO:0000256" key="2">
    <source>
        <dbReference type="ARBA" id="ARBA00023012"/>
    </source>
</evidence>
<dbReference type="InterPro" id="IPR016032">
    <property type="entry name" value="Sig_transdc_resp-reg_C-effctor"/>
</dbReference>
<feature type="DNA-binding region" description="OmpR/PhoB-type" evidence="7">
    <location>
        <begin position="125"/>
        <end position="223"/>
    </location>
</feature>
<evidence type="ECO:0000256" key="5">
    <source>
        <dbReference type="ARBA" id="ARBA00023163"/>
    </source>
</evidence>
<keyword evidence="5" id="KW-0804">Transcription</keyword>
<dbReference type="GO" id="GO:0000156">
    <property type="term" value="F:phosphorelay response regulator activity"/>
    <property type="evidence" value="ECO:0007669"/>
    <property type="project" value="TreeGrafter"/>
</dbReference>